<sequence length="67" mass="7547">MTGYLRQSVWEKDAMIADRRGLLIRAGKKDSFLPAVGASKNPEVRCITISGFTKLNNKTGIFNYFIH</sequence>
<accession>A0A5M9RAB2</accession>
<reference evidence="1 2" key="1">
    <citation type="submission" date="2019-09" db="EMBL/GenBank/DDBJ databases">
        <title>Draft genome sequence of various Type strains from the CCUG.</title>
        <authorList>
            <person name="Pineiro-Iglesias B."/>
            <person name="Tunovic T."/>
            <person name="Unosson C."/>
            <person name="Inganas E."/>
            <person name="Ohlen M."/>
            <person name="Cardew S."/>
            <person name="Jensie-Markopoulos S."/>
            <person name="Salva-Serra F."/>
            <person name="Jaen-Luchoro D."/>
            <person name="Karlsson R."/>
            <person name="Svensson-Stadler L."/>
            <person name="Chun J."/>
            <person name="Moore E."/>
        </authorList>
    </citation>
    <scope>NUCLEOTIDE SEQUENCE [LARGE SCALE GENOMIC DNA]</scope>
    <source>
        <strain evidence="1 2">CCUG 53682T</strain>
    </source>
</reference>
<dbReference type="EMBL" id="VXKB01000001">
    <property type="protein sequence ID" value="KAA8716998.1"/>
    <property type="molecule type" value="Genomic_DNA"/>
</dbReference>
<name>A0A5M9RAB2_9GAMM</name>
<dbReference type="Proteomes" id="UP000322181">
    <property type="component" value="Unassembled WGS sequence"/>
</dbReference>
<evidence type="ECO:0000313" key="1">
    <source>
        <dbReference type="EMBL" id="KAA8716998.1"/>
    </source>
</evidence>
<gene>
    <name evidence="1" type="ORF">F4V73_03750</name>
</gene>
<evidence type="ECO:0000313" key="2">
    <source>
        <dbReference type="Proteomes" id="UP000322181"/>
    </source>
</evidence>
<protein>
    <submittedName>
        <fullName evidence="1">Uncharacterized protein</fullName>
    </submittedName>
</protein>
<comment type="caution">
    <text evidence="1">The sequence shown here is derived from an EMBL/GenBank/DDBJ whole genome shotgun (WGS) entry which is preliminary data.</text>
</comment>
<dbReference type="RefSeq" id="WP_067362962.1">
    <property type="nucleotide sequence ID" value="NZ_BAAAFS010000001.1"/>
</dbReference>
<proteinExistence type="predicted"/>
<organism evidence="1 2">
    <name type="scientific">Morganella psychrotolerans</name>
    <dbReference type="NCBI Taxonomy" id="368603"/>
    <lineage>
        <taxon>Bacteria</taxon>
        <taxon>Pseudomonadati</taxon>
        <taxon>Pseudomonadota</taxon>
        <taxon>Gammaproteobacteria</taxon>
        <taxon>Enterobacterales</taxon>
        <taxon>Morganellaceae</taxon>
        <taxon>Morganella</taxon>
    </lineage>
</organism>
<dbReference type="AlphaFoldDB" id="A0A5M9RAB2"/>